<dbReference type="InterPro" id="IPR040256">
    <property type="entry name" value="At4g02000-like"/>
</dbReference>
<reference evidence="2 3" key="1">
    <citation type="submission" date="2024-01" db="EMBL/GenBank/DDBJ databases">
        <title>A telomere-to-telomere, gap-free genome of sweet tea (Lithocarpus litseifolius).</title>
        <authorList>
            <person name="Zhou J."/>
        </authorList>
    </citation>
    <scope>NUCLEOTIDE SEQUENCE [LARGE SCALE GENOMIC DNA]</scope>
    <source>
        <strain evidence="2">Zhou-2022a</strain>
        <tissue evidence="2">Leaf</tissue>
    </source>
</reference>
<sequence length="197" mass="22907">MQWYDRGGMIRALSFDKIPVWVQVHDIPMRFLNRRVAEDLCDVVDSVCRMDDVTQMDGGSFIRVRILIDINKPLCRARHFSSSRGEQGWVSFKYERLPNICYWCGCLSHVDKDYELWLDSEEVSGGGAAKSRGREDFEERIEEIDRELNKFGKDEISKSGFDKDLIFEEDVSADHVTQLDSDQIMHAEALFPYEDHS</sequence>
<keyword evidence="3" id="KW-1185">Reference proteome</keyword>
<dbReference type="InterPro" id="IPR025836">
    <property type="entry name" value="Zn_knuckle_CX2CX4HX4C"/>
</dbReference>
<gene>
    <name evidence="2" type="ORF">SO802_026856</name>
</gene>
<comment type="caution">
    <text evidence="2">The sequence shown here is derived from an EMBL/GenBank/DDBJ whole genome shotgun (WGS) entry which is preliminary data.</text>
</comment>
<feature type="domain" description="Zinc knuckle CX2CX4HX4C" evidence="1">
    <location>
        <begin position="68"/>
        <end position="114"/>
    </location>
</feature>
<dbReference type="Proteomes" id="UP001459277">
    <property type="component" value="Unassembled WGS sequence"/>
</dbReference>
<evidence type="ECO:0000313" key="2">
    <source>
        <dbReference type="EMBL" id="KAK9991871.1"/>
    </source>
</evidence>
<accession>A0AAW2C2K8</accession>
<dbReference type="PANTHER" id="PTHR31286">
    <property type="entry name" value="GLYCINE-RICH CELL WALL STRUCTURAL PROTEIN 1.8-LIKE"/>
    <property type="match status" value="1"/>
</dbReference>
<dbReference type="AlphaFoldDB" id="A0AAW2C2K8"/>
<name>A0AAW2C2K8_9ROSI</name>
<evidence type="ECO:0000313" key="3">
    <source>
        <dbReference type="Proteomes" id="UP001459277"/>
    </source>
</evidence>
<dbReference type="PANTHER" id="PTHR31286:SF62">
    <property type="entry name" value="ZINC FINGER, CCHC-TYPE-LIKE PROTEIN"/>
    <property type="match status" value="1"/>
</dbReference>
<dbReference type="Pfam" id="PF14392">
    <property type="entry name" value="zf-CCHC_4"/>
    <property type="match status" value="1"/>
</dbReference>
<organism evidence="2 3">
    <name type="scientific">Lithocarpus litseifolius</name>
    <dbReference type="NCBI Taxonomy" id="425828"/>
    <lineage>
        <taxon>Eukaryota</taxon>
        <taxon>Viridiplantae</taxon>
        <taxon>Streptophyta</taxon>
        <taxon>Embryophyta</taxon>
        <taxon>Tracheophyta</taxon>
        <taxon>Spermatophyta</taxon>
        <taxon>Magnoliopsida</taxon>
        <taxon>eudicotyledons</taxon>
        <taxon>Gunneridae</taxon>
        <taxon>Pentapetalae</taxon>
        <taxon>rosids</taxon>
        <taxon>fabids</taxon>
        <taxon>Fagales</taxon>
        <taxon>Fagaceae</taxon>
        <taxon>Lithocarpus</taxon>
    </lineage>
</organism>
<evidence type="ECO:0000259" key="1">
    <source>
        <dbReference type="Pfam" id="PF14392"/>
    </source>
</evidence>
<protein>
    <recommendedName>
        <fullName evidence="1">Zinc knuckle CX2CX4HX4C domain-containing protein</fullName>
    </recommendedName>
</protein>
<proteinExistence type="predicted"/>
<dbReference type="EMBL" id="JAZDWU010000009">
    <property type="protein sequence ID" value="KAK9991871.1"/>
    <property type="molecule type" value="Genomic_DNA"/>
</dbReference>